<evidence type="ECO:0000256" key="8">
    <source>
        <dbReference type="ARBA" id="ARBA00039386"/>
    </source>
</evidence>
<evidence type="ECO:0000256" key="7">
    <source>
        <dbReference type="ARBA" id="ARBA00034078"/>
    </source>
</evidence>
<dbReference type="KEGG" id="emo:DM558_13835"/>
<dbReference type="RefSeq" id="WP_127164473.1">
    <property type="nucleotide sequence ID" value="NZ_CP029822.1"/>
</dbReference>
<keyword evidence="4" id="KW-0249">Electron transport</keyword>
<evidence type="ECO:0000256" key="9">
    <source>
        <dbReference type="ARBA" id="ARBA00046332"/>
    </source>
</evidence>
<dbReference type="GO" id="GO:0046872">
    <property type="term" value="F:metal ion binding"/>
    <property type="evidence" value="ECO:0007669"/>
    <property type="project" value="UniProtKB-KW"/>
</dbReference>
<dbReference type="EMBL" id="CP029822">
    <property type="protein sequence ID" value="AZS51777.1"/>
    <property type="molecule type" value="Genomic_DNA"/>
</dbReference>
<feature type="domain" description="BFD-like [2Fe-2S]-binding" evidence="10">
    <location>
        <begin position="2"/>
        <end position="48"/>
    </location>
</feature>
<evidence type="ECO:0000256" key="6">
    <source>
        <dbReference type="ARBA" id="ARBA00023014"/>
    </source>
</evidence>
<protein>
    <recommendedName>
        <fullName evidence="8">Bacterioferritin-associated ferredoxin</fullName>
    </recommendedName>
</protein>
<dbReference type="AlphaFoldDB" id="A0A3S9XH44"/>
<dbReference type="GO" id="GO:0051537">
    <property type="term" value="F:2 iron, 2 sulfur cluster binding"/>
    <property type="evidence" value="ECO:0007669"/>
    <property type="project" value="UniProtKB-KW"/>
</dbReference>
<evidence type="ECO:0000313" key="12">
    <source>
        <dbReference type="Proteomes" id="UP000273143"/>
    </source>
</evidence>
<keyword evidence="3" id="KW-0479">Metal-binding</keyword>
<reference evidence="12" key="1">
    <citation type="submission" date="2018-06" db="EMBL/GenBank/DDBJ databases">
        <title>Complete genome of Pseudomonas insecticola strain QZS01.</title>
        <authorList>
            <person name="Wang J."/>
            <person name="Su Q."/>
        </authorList>
    </citation>
    <scope>NUCLEOTIDE SEQUENCE [LARGE SCALE GENOMIC DNA]</scope>
    <source>
        <strain evidence="12">QZS01</strain>
    </source>
</reference>
<dbReference type="Proteomes" id="UP000273143">
    <property type="component" value="Chromosome"/>
</dbReference>
<keyword evidence="6" id="KW-0411">Iron-sulfur</keyword>
<dbReference type="CDD" id="cd19945">
    <property type="entry name" value="Fer2_BFD"/>
    <property type="match status" value="1"/>
</dbReference>
<dbReference type="Gene3D" id="1.10.10.1100">
    <property type="entry name" value="BFD-like [2Fe-2S]-binding domain"/>
    <property type="match status" value="1"/>
</dbReference>
<proteinExistence type="inferred from homology"/>
<evidence type="ECO:0000256" key="4">
    <source>
        <dbReference type="ARBA" id="ARBA00022982"/>
    </source>
</evidence>
<organism evidence="11 12">
    <name type="scientific">Entomomonas moraniae</name>
    <dbReference type="NCBI Taxonomy" id="2213226"/>
    <lineage>
        <taxon>Bacteria</taxon>
        <taxon>Pseudomonadati</taxon>
        <taxon>Pseudomonadota</taxon>
        <taxon>Gammaproteobacteria</taxon>
        <taxon>Pseudomonadales</taxon>
        <taxon>Pseudomonadaceae</taxon>
        <taxon>Entomomonas</taxon>
    </lineage>
</organism>
<name>A0A3S9XH44_9GAMM</name>
<keyword evidence="5" id="KW-0408">Iron</keyword>
<evidence type="ECO:0000256" key="1">
    <source>
        <dbReference type="ARBA" id="ARBA00022448"/>
    </source>
</evidence>
<sequence length="74" mass="8034">MYVCLCQGITDKDIRDAINSGCSSYKEVRAALNIASQCGKCGCLAKQITKESMVEAQLSSSAVVHFNPNEINNY</sequence>
<dbReference type="PANTHER" id="PTHR37424">
    <property type="entry name" value="BACTERIOFERRITIN-ASSOCIATED FERREDOXIN"/>
    <property type="match status" value="1"/>
</dbReference>
<gene>
    <name evidence="11" type="ORF">DM558_13835</name>
</gene>
<dbReference type="PANTHER" id="PTHR37424:SF1">
    <property type="entry name" value="BACTERIOFERRITIN-ASSOCIATED FERREDOXIN"/>
    <property type="match status" value="1"/>
</dbReference>
<comment type="cofactor">
    <cofactor evidence="7">
        <name>[2Fe-2S] cluster</name>
        <dbReference type="ChEBI" id="CHEBI:190135"/>
    </cofactor>
</comment>
<dbReference type="InterPro" id="IPR007419">
    <property type="entry name" value="BFD-like_2Fe2S-bd_dom"/>
</dbReference>
<accession>A0A3S9XH44</accession>
<evidence type="ECO:0000256" key="2">
    <source>
        <dbReference type="ARBA" id="ARBA00022714"/>
    </source>
</evidence>
<dbReference type="InterPro" id="IPR041854">
    <property type="entry name" value="BFD-like_2Fe2S-bd_dom_sf"/>
</dbReference>
<keyword evidence="2" id="KW-0001">2Fe-2S</keyword>
<evidence type="ECO:0000313" key="11">
    <source>
        <dbReference type="EMBL" id="AZS51777.1"/>
    </source>
</evidence>
<comment type="similarity">
    <text evidence="9">Belongs to the Bfd family.</text>
</comment>
<evidence type="ECO:0000259" key="10">
    <source>
        <dbReference type="Pfam" id="PF04324"/>
    </source>
</evidence>
<keyword evidence="12" id="KW-1185">Reference proteome</keyword>
<dbReference type="InterPro" id="IPR052371">
    <property type="entry name" value="BFD-associated_ferredoxin"/>
</dbReference>
<dbReference type="Pfam" id="PF04324">
    <property type="entry name" value="Fer2_BFD"/>
    <property type="match status" value="1"/>
</dbReference>
<evidence type="ECO:0000256" key="5">
    <source>
        <dbReference type="ARBA" id="ARBA00023004"/>
    </source>
</evidence>
<evidence type="ECO:0000256" key="3">
    <source>
        <dbReference type="ARBA" id="ARBA00022723"/>
    </source>
</evidence>
<keyword evidence="1" id="KW-0813">Transport</keyword>